<reference evidence="1" key="1">
    <citation type="submission" date="2014-11" db="EMBL/GenBank/DDBJ databases">
        <authorList>
            <person name="Amaro Gonzalez C."/>
        </authorList>
    </citation>
    <scope>NUCLEOTIDE SEQUENCE</scope>
</reference>
<protein>
    <submittedName>
        <fullName evidence="1">Uncharacterized protein</fullName>
    </submittedName>
</protein>
<dbReference type="EMBL" id="GBXM01102824">
    <property type="protein sequence ID" value="JAH05753.1"/>
    <property type="molecule type" value="Transcribed_RNA"/>
</dbReference>
<reference evidence="1" key="2">
    <citation type="journal article" date="2015" name="Fish Shellfish Immunol.">
        <title>Early steps in the European eel (Anguilla anguilla)-Vibrio vulnificus interaction in the gills: Role of the RtxA13 toxin.</title>
        <authorList>
            <person name="Callol A."/>
            <person name="Pajuelo D."/>
            <person name="Ebbesson L."/>
            <person name="Teles M."/>
            <person name="MacKenzie S."/>
            <person name="Amaro C."/>
        </authorList>
    </citation>
    <scope>NUCLEOTIDE SEQUENCE</scope>
</reference>
<dbReference type="AlphaFoldDB" id="A0A0E9PPK3"/>
<sequence>MSVNNKCFFLNVLSIIRHFE</sequence>
<evidence type="ECO:0000313" key="1">
    <source>
        <dbReference type="EMBL" id="JAH05753.1"/>
    </source>
</evidence>
<organism evidence="1">
    <name type="scientific">Anguilla anguilla</name>
    <name type="common">European freshwater eel</name>
    <name type="synonym">Muraena anguilla</name>
    <dbReference type="NCBI Taxonomy" id="7936"/>
    <lineage>
        <taxon>Eukaryota</taxon>
        <taxon>Metazoa</taxon>
        <taxon>Chordata</taxon>
        <taxon>Craniata</taxon>
        <taxon>Vertebrata</taxon>
        <taxon>Euteleostomi</taxon>
        <taxon>Actinopterygii</taxon>
        <taxon>Neopterygii</taxon>
        <taxon>Teleostei</taxon>
        <taxon>Anguilliformes</taxon>
        <taxon>Anguillidae</taxon>
        <taxon>Anguilla</taxon>
    </lineage>
</organism>
<accession>A0A0E9PPK3</accession>
<proteinExistence type="predicted"/>
<name>A0A0E9PPK3_ANGAN</name>